<name>A0A7W7PH78_STRNE</name>
<organism evidence="1 2">
    <name type="scientific">Streptomyces netropsis</name>
    <name type="common">Streptoverticillium netropsis</name>
    <dbReference type="NCBI Taxonomy" id="55404"/>
    <lineage>
        <taxon>Bacteria</taxon>
        <taxon>Bacillati</taxon>
        <taxon>Actinomycetota</taxon>
        <taxon>Actinomycetes</taxon>
        <taxon>Kitasatosporales</taxon>
        <taxon>Streptomycetaceae</taxon>
        <taxon>Streptomyces</taxon>
    </lineage>
</organism>
<dbReference type="EMBL" id="JACHJG010000014">
    <property type="protein sequence ID" value="MBB4889667.1"/>
    <property type="molecule type" value="Genomic_DNA"/>
</dbReference>
<dbReference type="Proteomes" id="UP000556436">
    <property type="component" value="Unassembled WGS sequence"/>
</dbReference>
<keyword evidence="2" id="KW-1185">Reference proteome</keyword>
<gene>
    <name evidence="1" type="ORF">FHS38_005743</name>
</gene>
<accession>A0A7W7PH78</accession>
<sequence length="52" mass="5666">MIWWGWLIVAAVMLLALAAAVAGVQARRRAGTVIAVQRGRRFGKGFRKGGDR</sequence>
<comment type="caution">
    <text evidence="1">The sequence shown here is derived from an EMBL/GenBank/DDBJ whole genome shotgun (WGS) entry which is preliminary data.</text>
</comment>
<dbReference type="AlphaFoldDB" id="A0A7W7PH78"/>
<protein>
    <submittedName>
        <fullName evidence="1">Uncharacterized protein</fullName>
    </submittedName>
</protein>
<reference evidence="1 2" key="1">
    <citation type="submission" date="2020-08" db="EMBL/GenBank/DDBJ databases">
        <title>Genomic Encyclopedia of Type Strains, Phase III (KMG-III): the genomes of soil and plant-associated and newly described type strains.</title>
        <authorList>
            <person name="Whitman W."/>
        </authorList>
    </citation>
    <scope>NUCLEOTIDE SEQUENCE [LARGE SCALE GENOMIC DNA]</scope>
    <source>
        <strain evidence="1 2">CECT 3265</strain>
    </source>
</reference>
<evidence type="ECO:0000313" key="1">
    <source>
        <dbReference type="EMBL" id="MBB4889667.1"/>
    </source>
</evidence>
<evidence type="ECO:0000313" key="2">
    <source>
        <dbReference type="Proteomes" id="UP000556436"/>
    </source>
</evidence>
<proteinExistence type="predicted"/>
<dbReference type="RefSeq" id="WP_184738289.1">
    <property type="nucleotide sequence ID" value="NZ_CP147867.1"/>
</dbReference>